<reference evidence="1 2" key="2">
    <citation type="journal article" date="2011" name="ISME J.">
        <title>RNA-seq reveals cooperative metabolic interactions between two termite-gut spirochete species in co-culture.</title>
        <authorList>
            <person name="Rosenthal A.Z."/>
            <person name="Matson E.G."/>
            <person name="Eldar A."/>
            <person name="Leadbetter J.R."/>
        </authorList>
    </citation>
    <scope>NUCLEOTIDE SEQUENCE [LARGE SCALE GENOMIC DNA]</scope>
    <source>
        <strain evidence="2">ATCC BAA-887 / DSM 12427 / ZAS-2</strain>
    </source>
</reference>
<dbReference type="Proteomes" id="UP000009223">
    <property type="component" value="Chromosome"/>
</dbReference>
<organism evidence="1 2">
    <name type="scientific">Treponema primitia (strain ATCC BAA-887 / DSM 12427 / ZAS-2)</name>
    <dbReference type="NCBI Taxonomy" id="545694"/>
    <lineage>
        <taxon>Bacteria</taxon>
        <taxon>Pseudomonadati</taxon>
        <taxon>Spirochaetota</taxon>
        <taxon>Spirochaetia</taxon>
        <taxon>Spirochaetales</taxon>
        <taxon>Treponemataceae</taxon>
        <taxon>Treponema</taxon>
    </lineage>
</organism>
<protein>
    <submittedName>
        <fullName evidence="1">Uncharacterized protein</fullName>
    </submittedName>
</protein>
<sequence>MNIRYKGETKIGVLYKECIYETNSIPGDYYCIKDDSNNDNFYEKKLFEIIEETIMKVKFIGKSSFSLINGNIYEVIGIKNDYNDKKYQIIDETKEDYLFDSKYFEII</sequence>
<accession>F5YMK4</accession>
<dbReference type="OrthoDB" id="5771510at2"/>
<proteinExistence type="predicted"/>
<dbReference type="HOGENOM" id="CLU_2208889_0_0_12"/>
<gene>
    <name evidence="1" type="ordered locus">TREPR_3105</name>
</gene>
<name>F5YMK4_TREPZ</name>
<dbReference type="EMBL" id="CP001843">
    <property type="protein sequence ID" value="AEF85635.1"/>
    <property type="molecule type" value="Genomic_DNA"/>
</dbReference>
<evidence type="ECO:0000313" key="2">
    <source>
        <dbReference type="Proteomes" id="UP000009223"/>
    </source>
</evidence>
<dbReference type="STRING" id="545694.TREPR_3105"/>
<dbReference type="KEGG" id="tpi:TREPR_3105"/>
<keyword evidence="2" id="KW-1185">Reference proteome</keyword>
<evidence type="ECO:0000313" key="1">
    <source>
        <dbReference type="EMBL" id="AEF85635.1"/>
    </source>
</evidence>
<dbReference type="RefSeq" id="WP_015707155.1">
    <property type="nucleotide sequence ID" value="NC_015578.1"/>
</dbReference>
<reference evidence="2" key="1">
    <citation type="submission" date="2009-12" db="EMBL/GenBank/DDBJ databases">
        <title>Complete sequence of Treponema primitia strain ZAS-2.</title>
        <authorList>
            <person name="Tetu S.G."/>
            <person name="Matson E."/>
            <person name="Ren Q."/>
            <person name="Seshadri R."/>
            <person name="Elbourne L."/>
            <person name="Hassan K.A."/>
            <person name="Durkin A."/>
            <person name="Radune D."/>
            <person name="Mohamoud Y."/>
            <person name="Shay R."/>
            <person name="Jin S."/>
            <person name="Zhang X."/>
            <person name="Lucey K."/>
            <person name="Ballor N.R."/>
            <person name="Ottesen E."/>
            <person name="Rosenthal R."/>
            <person name="Allen A."/>
            <person name="Leadbetter J.R."/>
            <person name="Paulsen I.T."/>
        </authorList>
    </citation>
    <scope>NUCLEOTIDE SEQUENCE [LARGE SCALE GENOMIC DNA]</scope>
    <source>
        <strain evidence="2">ATCC BAA-887 / DSM 12427 / ZAS-2</strain>
    </source>
</reference>
<dbReference type="AlphaFoldDB" id="F5YMK4"/>